<feature type="compositionally biased region" description="Acidic residues" evidence="1">
    <location>
        <begin position="140"/>
        <end position="154"/>
    </location>
</feature>
<feature type="compositionally biased region" description="Basic and acidic residues" evidence="1">
    <location>
        <begin position="130"/>
        <end position="139"/>
    </location>
</feature>
<feature type="region of interest" description="Disordered" evidence="1">
    <location>
        <begin position="1"/>
        <end position="51"/>
    </location>
</feature>
<organism evidence="2">
    <name type="scientific">Tanacetum cinerariifolium</name>
    <name type="common">Dalmatian daisy</name>
    <name type="synonym">Chrysanthemum cinerariifolium</name>
    <dbReference type="NCBI Taxonomy" id="118510"/>
    <lineage>
        <taxon>Eukaryota</taxon>
        <taxon>Viridiplantae</taxon>
        <taxon>Streptophyta</taxon>
        <taxon>Embryophyta</taxon>
        <taxon>Tracheophyta</taxon>
        <taxon>Spermatophyta</taxon>
        <taxon>Magnoliopsida</taxon>
        <taxon>eudicotyledons</taxon>
        <taxon>Gunneridae</taxon>
        <taxon>Pentapetalae</taxon>
        <taxon>asterids</taxon>
        <taxon>campanulids</taxon>
        <taxon>Asterales</taxon>
        <taxon>Asteraceae</taxon>
        <taxon>Asteroideae</taxon>
        <taxon>Anthemideae</taxon>
        <taxon>Anthemidinae</taxon>
        <taxon>Tanacetum</taxon>
    </lineage>
</organism>
<protein>
    <submittedName>
        <fullName evidence="2">Uncharacterized protein</fullName>
    </submittedName>
</protein>
<feature type="compositionally biased region" description="Basic and acidic residues" evidence="1">
    <location>
        <begin position="155"/>
        <end position="172"/>
    </location>
</feature>
<name>A0A699HP44_TANCI</name>
<dbReference type="EMBL" id="BKCJ010193930">
    <property type="protein sequence ID" value="GEY61716.1"/>
    <property type="molecule type" value="Genomic_DNA"/>
</dbReference>
<feature type="compositionally biased region" description="Polar residues" evidence="1">
    <location>
        <begin position="1"/>
        <end position="10"/>
    </location>
</feature>
<reference evidence="2" key="1">
    <citation type="journal article" date="2019" name="Sci. Rep.">
        <title>Draft genome of Tanacetum cinerariifolium, the natural source of mosquito coil.</title>
        <authorList>
            <person name="Yamashiro T."/>
            <person name="Shiraishi A."/>
            <person name="Satake H."/>
            <person name="Nakayama K."/>
        </authorList>
    </citation>
    <scope>NUCLEOTIDE SEQUENCE</scope>
</reference>
<comment type="caution">
    <text evidence="2">The sequence shown here is derived from an EMBL/GenBank/DDBJ whole genome shotgun (WGS) entry which is preliminary data.</text>
</comment>
<feature type="region of interest" description="Disordered" evidence="1">
    <location>
        <begin position="431"/>
        <end position="491"/>
    </location>
</feature>
<feature type="compositionally biased region" description="Polar residues" evidence="1">
    <location>
        <begin position="118"/>
        <end position="129"/>
    </location>
</feature>
<dbReference type="AlphaFoldDB" id="A0A699HP44"/>
<feature type="compositionally biased region" description="Basic and acidic residues" evidence="1">
    <location>
        <begin position="517"/>
        <end position="537"/>
    </location>
</feature>
<feature type="region of interest" description="Disordered" evidence="1">
    <location>
        <begin position="90"/>
        <end position="210"/>
    </location>
</feature>
<feature type="compositionally biased region" description="Low complexity" evidence="1">
    <location>
        <begin position="102"/>
        <end position="115"/>
    </location>
</feature>
<feature type="region of interest" description="Disordered" evidence="1">
    <location>
        <begin position="515"/>
        <end position="539"/>
    </location>
</feature>
<evidence type="ECO:0000256" key="1">
    <source>
        <dbReference type="SAM" id="MobiDB-lite"/>
    </source>
</evidence>
<evidence type="ECO:0000313" key="2">
    <source>
        <dbReference type="EMBL" id="GEY61716.1"/>
    </source>
</evidence>
<sequence length="687" mass="77892">MFLKYSTSQIPPKKSRGKGSYGKKTSYTPVADVNVSEESEPTRKRTASRRVVKKKVIISTANNIIPNPDVALELGKSINLTEAANIMKALKESKKPSKRQPGTEGSSEGIGSIPGVSDESTVISATSSEGTEREYSKEDQSDDEEDNWIDSDEDVEKKDDIDGDKSIDLKMTDDEETEDEFVYDDEQVNDDEDEKMSNTEVEDSGKGDEEIYDVAKEDAKKIEEIKDDAKKANLPPTSSSLFVSSDAEINSLLDVKIQYEVPHIQSPPILTVPVSMIFEPSVLTPVQETPSVVHVTTLPHQTMEPIPTPLITTDAPTIIIVPESDPALESSKIQILTINLEHESEKSASEICKIKKELAEKQKMPKYTIKSTDKATLKEYDLKSALYQTMHQNKSFNRNVVNHALYHALMEALIEYENAMYNRFTDTVKNHKRQHHDDDDDDEEDPLPRPNQGKKTKRRRTKELESSKKPYTTKETPKGKAPLKGSKTGKFVTAKEPVEEPIAEVVMDDAFNTAGEDVVRNDDQPQDTSKPKIDKTSNPDCHGLTKWSLLQRILSHLMISWPLRLTSPNKLYWNNPEEDRYPFDLSKPLPLQGRPSHLNVFADYFFNKDLEFLTTFDLKKTYTTFITKTKAPRYEIMGLKDMTLVLWSTIKHAVKKLHGYGHLEEIMVKRVDRQLYKFKEGDDRVVM</sequence>
<accession>A0A699HP44</accession>
<gene>
    <name evidence="2" type="ORF">Tci_433690</name>
</gene>
<proteinExistence type="predicted"/>
<feature type="compositionally biased region" description="Basic residues" evidence="1">
    <location>
        <begin position="452"/>
        <end position="461"/>
    </location>
</feature>
<feature type="compositionally biased region" description="Acidic residues" evidence="1">
    <location>
        <begin position="173"/>
        <end position="194"/>
    </location>
</feature>